<sequence length="952" mass="98283">MRARRLAAAAWRDGRAWVPRPRRLPRRRVTIPVTVAPDAAGEQAQVWDLVLRYRGPATRRHRRPGPPAPLLPAAGQADPGDEDFRRAAADAWKWASAQPRYPGGGTVTWRLRVPADGPGAPPEVGGGSAGAAFAVGLAYLFGLTRATRGRLDRRAVVSALVDPSGLLGPVGRLESKAAAVRAAGGRLVVAAAAAEEARAAGVGGRPPVVPVATVPEAVRESRVPRRPWPPLALLATVALLATSGCLGQLYRQREEARQDGTVRRLVNQSFAEATGETERAATAALRARRLDPGSTDTWRALVRIAAADPRLTRVIPTGRPVGHLAYSPDGALLVSASDGVVTARDADTGKVTATSGPLGGPVTALGFLPGGHDVLLGTGTGALLAWRPGGAARRIGTAPGGAITAVAAAPDGTRVAYGVRGQGVWVRPVAPDRPATRITTTAPTAVAFPGSRSVVVASAGARPGDPVLRAFPSDGTGRARVLIKKRFALFRGGVTALAVSPDRRLLVSADIQGGVRAYDTATLAERYRPVDLKGGVYAVAVGSDGRTVVTAGHSFPLSGGSATTDENADVSVTDLRTGRPVGYALQGRRQLTSLTSVLAVRPGTGQIAVATGSGAITLWRPPRAPDPAGPVWTALPDPADRTAVLLFHQDGRVVRERPGSGRGAVAARLGGHDGVLTARFSPAGDLLAVGHWDGTVTLWRYPGMSPAGTLPAPAGDPYRVYRLAFSPDGRVLAAGGPSGVVHLWRPGARKPWLRLDPPRPSPLAALAFLPRSGDLVVTRRDGLVQAFRPGATRPVRQTAMPNDAGVVLPAPDDGMIMGFGVGSYARYGADLAVRTRFTARHDANVLDAALSPDRALVASAGMDGQALLIDGASGAAVAAMPGVEADADKEEDASAGSYVSAAFTGDGRYAVFGTYRGHAEAVALSEADVTRRVCGLAGRPAPAPDAPEGECG</sequence>
<dbReference type="RefSeq" id="WP_344958424.1">
    <property type="nucleotide sequence ID" value="NZ_BAAAZG010000070.1"/>
</dbReference>
<dbReference type="EMBL" id="BAAAZG010000070">
    <property type="protein sequence ID" value="GAA4103270.1"/>
    <property type="molecule type" value="Genomic_DNA"/>
</dbReference>
<reference evidence="4" key="1">
    <citation type="journal article" date="2019" name="Int. J. Syst. Evol. Microbiol.">
        <title>The Global Catalogue of Microorganisms (GCM) 10K type strain sequencing project: providing services to taxonomists for standard genome sequencing and annotation.</title>
        <authorList>
            <consortium name="The Broad Institute Genomics Platform"/>
            <consortium name="The Broad Institute Genome Sequencing Center for Infectious Disease"/>
            <person name="Wu L."/>
            <person name="Ma J."/>
        </authorList>
    </citation>
    <scope>NUCLEOTIDE SEQUENCE [LARGE SCALE GENOMIC DNA]</scope>
    <source>
        <strain evidence="4">JCM 16702</strain>
    </source>
</reference>
<dbReference type="InterPro" id="IPR001680">
    <property type="entry name" value="WD40_rpt"/>
</dbReference>
<organism evidence="3 4">
    <name type="scientific">Actinomadura miaoliensis</name>
    <dbReference type="NCBI Taxonomy" id="430685"/>
    <lineage>
        <taxon>Bacteria</taxon>
        <taxon>Bacillati</taxon>
        <taxon>Actinomycetota</taxon>
        <taxon>Actinomycetes</taxon>
        <taxon>Streptosporangiales</taxon>
        <taxon>Thermomonosporaceae</taxon>
        <taxon>Actinomadura</taxon>
    </lineage>
</organism>
<name>A0ABP7X2W8_9ACTN</name>
<proteinExistence type="predicted"/>
<evidence type="ECO:0000313" key="3">
    <source>
        <dbReference type="EMBL" id="GAA4103270.1"/>
    </source>
</evidence>
<dbReference type="InterPro" id="IPR014721">
    <property type="entry name" value="Ribsml_uS5_D2-typ_fold_subgr"/>
</dbReference>
<dbReference type="SUPFAM" id="SSF50998">
    <property type="entry name" value="Quinoprotein alcohol dehydrogenase-like"/>
    <property type="match status" value="1"/>
</dbReference>
<feature type="repeat" description="WD" evidence="1">
    <location>
        <begin position="713"/>
        <end position="744"/>
    </location>
</feature>
<dbReference type="PANTHER" id="PTHR19879">
    <property type="entry name" value="TRANSCRIPTION INITIATION FACTOR TFIID"/>
    <property type="match status" value="1"/>
</dbReference>
<accession>A0ABP7X2W8</accession>
<protein>
    <recommendedName>
        <fullName evidence="5">WD40 repeat domain-containing protein</fullName>
    </recommendedName>
</protein>
<dbReference type="InterPro" id="IPR011044">
    <property type="entry name" value="Quino_amine_DH_bsu"/>
</dbReference>
<dbReference type="PANTHER" id="PTHR19879:SF9">
    <property type="entry name" value="TRANSCRIPTION INITIATION FACTOR TFIID SUBUNIT 5"/>
    <property type="match status" value="1"/>
</dbReference>
<dbReference type="InterPro" id="IPR015943">
    <property type="entry name" value="WD40/YVTN_repeat-like_dom_sf"/>
</dbReference>
<dbReference type="Pfam" id="PF00400">
    <property type="entry name" value="WD40"/>
    <property type="match status" value="4"/>
</dbReference>
<evidence type="ECO:0000256" key="1">
    <source>
        <dbReference type="PROSITE-ProRule" id="PRU00221"/>
    </source>
</evidence>
<dbReference type="SMART" id="SM00320">
    <property type="entry name" value="WD40"/>
    <property type="match status" value="7"/>
</dbReference>
<gene>
    <name evidence="3" type="ORF">GCM10022214_81970</name>
</gene>
<evidence type="ECO:0000256" key="2">
    <source>
        <dbReference type="SAM" id="MobiDB-lite"/>
    </source>
</evidence>
<evidence type="ECO:0008006" key="5">
    <source>
        <dbReference type="Google" id="ProtNLM"/>
    </source>
</evidence>
<comment type="caution">
    <text evidence="3">The sequence shown here is derived from an EMBL/GenBank/DDBJ whole genome shotgun (WGS) entry which is preliminary data.</text>
</comment>
<feature type="region of interest" description="Disordered" evidence="2">
    <location>
        <begin position="57"/>
        <end position="81"/>
    </location>
</feature>
<evidence type="ECO:0000313" key="4">
    <source>
        <dbReference type="Proteomes" id="UP001500683"/>
    </source>
</evidence>
<dbReference type="Proteomes" id="UP001500683">
    <property type="component" value="Unassembled WGS sequence"/>
</dbReference>
<dbReference type="SUPFAM" id="SSF50969">
    <property type="entry name" value="YVTN repeat-like/Quinoprotein amine dehydrogenase"/>
    <property type="match status" value="1"/>
</dbReference>
<dbReference type="Gene3D" id="2.130.10.10">
    <property type="entry name" value="YVTN repeat-like/Quinoprotein amine dehydrogenase"/>
    <property type="match status" value="4"/>
</dbReference>
<feature type="repeat" description="WD" evidence="1">
    <location>
        <begin position="668"/>
        <end position="699"/>
    </location>
</feature>
<dbReference type="Gene3D" id="3.30.230.10">
    <property type="match status" value="1"/>
</dbReference>
<keyword evidence="4" id="KW-1185">Reference proteome</keyword>
<dbReference type="PROSITE" id="PS50082">
    <property type="entry name" value="WD_REPEATS_2"/>
    <property type="match status" value="2"/>
</dbReference>
<keyword evidence="1" id="KW-0853">WD repeat</keyword>
<dbReference type="InterPro" id="IPR011047">
    <property type="entry name" value="Quinoprotein_ADH-like_sf"/>
</dbReference>